<evidence type="ECO:0000313" key="3">
    <source>
        <dbReference type="Proteomes" id="UP000004995"/>
    </source>
</evidence>
<dbReference type="Proteomes" id="UP000004995">
    <property type="component" value="Unassembled WGS sequence"/>
</dbReference>
<evidence type="ECO:0000256" key="1">
    <source>
        <dbReference type="SAM" id="MobiDB-lite"/>
    </source>
</evidence>
<protein>
    <submittedName>
        <fullName evidence="2">Uncharacterized protein</fullName>
    </submittedName>
</protein>
<dbReference type="Gramene" id="KQL08900">
    <property type="protein sequence ID" value="KQL08900"/>
    <property type="gene ID" value="SETIT_007665mg"/>
</dbReference>
<dbReference type="EnsemblPlants" id="KQL08900">
    <property type="protein sequence ID" value="KQL08900"/>
    <property type="gene ID" value="SETIT_007665mg"/>
</dbReference>
<reference evidence="3" key="1">
    <citation type="journal article" date="2012" name="Nat. Biotechnol.">
        <title>Reference genome sequence of the model plant Setaria.</title>
        <authorList>
            <person name="Bennetzen J.L."/>
            <person name="Schmutz J."/>
            <person name="Wang H."/>
            <person name="Percifield R."/>
            <person name="Hawkins J."/>
            <person name="Pontaroli A.C."/>
            <person name="Estep M."/>
            <person name="Feng L."/>
            <person name="Vaughn J.N."/>
            <person name="Grimwood J."/>
            <person name="Jenkins J."/>
            <person name="Barry K."/>
            <person name="Lindquist E."/>
            <person name="Hellsten U."/>
            <person name="Deshpande S."/>
            <person name="Wang X."/>
            <person name="Wu X."/>
            <person name="Mitros T."/>
            <person name="Triplett J."/>
            <person name="Yang X."/>
            <person name="Ye C.Y."/>
            <person name="Mauro-Herrera M."/>
            <person name="Wang L."/>
            <person name="Li P."/>
            <person name="Sharma M."/>
            <person name="Sharma R."/>
            <person name="Ronald P.C."/>
            <person name="Panaud O."/>
            <person name="Kellogg E.A."/>
            <person name="Brutnell T.P."/>
            <person name="Doust A.N."/>
            <person name="Tuskan G.A."/>
            <person name="Rokhsar D."/>
            <person name="Devos K.M."/>
        </authorList>
    </citation>
    <scope>NUCLEOTIDE SEQUENCE [LARGE SCALE GENOMIC DNA]</scope>
    <source>
        <strain evidence="3">cv. Yugu1</strain>
    </source>
</reference>
<dbReference type="InParanoid" id="K3Y0F4"/>
<sequence>MRERDGTSYHSKTSYFKKQQRNHHPYRLQHLTTTKATTIPDSSNSHLSLGNDNELQISLNESQTCIYTLFSSTFLKSCDQKPHVI</sequence>
<evidence type="ECO:0000313" key="2">
    <source>
        <dbReference type="EnsemblPlants" id="KQL08900"/>
    </source>
</evidence>
<feature type="region of interest" description="Disordered" evidence="1">
    <location>
        <begin position="1"/>
        <end position="25"/>
    </location>
</feature>
<feature type="compositionally biased region" description="Polar residues" evidence="1">
    <location>
        <begin position="8"/>
        <end position="17"/>
    </location>
</feature>
<keyword evidence="3" id="KW-1185">Reference proteome</keyword>
<dbReference type="EMBL" id="AGNK02002160">
    <property type="status" value="NOT_ANNOTATED_CDS"/>
    <property type="molecule type" value="Genomic_DNA"/>
</dbReference>
<organism evidence="2 3">
    <name type="scientific">Setaria italica</name>
    <name type="common">Foxtail millet</name>
    <name type="synonym">Panicum italicum</name>
    <dbReference type="NCBI Taxonomy" id="4555"/>
    <lineage>
        <taxon>Eukaryota</taxon>
        <taxon>Viridiplantae</taxon>
        <taxon>Streptophyta</taxon>
        <taxon>Embryophyta</taxon>
        <taxon>Tracheophyta</taxon>
        <taxon>Spermatophyta</taxon>
        <taxon>Magnoliopsida</taxon>
        <taxon>Liliopsida</taxon>
        <taxon>Poales</taxon>
        <taxon>Poaceae</taxon>
        <taxon>PACMAD clade</taxon>
        <taxon>Panicoideae</taxon>
        <taxon>Panicodae</taxon>
        <taxon>Paniceae</taxon>
        <taxon>Cenchrinae</taxon>
        <taxon>Setaria</taxon>
    </lineage>
</organism>
<reference evidence="2" key="2">
    <citation type="submission" date="2018-08" db="UniProtKB">
        <authorList>
            <consortium name="EnsemblPlants"/>
        </authorList>
    </citation>
    <scope>IDENTIFICATION</scope>
    <source>
        <strain evidence="2">Yugu1</strain>
    </source>
</reference>
<dbReference type="AlphaFoldDB" id="K3Y0F4"/>
<proteinExistence type="predicted"/>
<dbReference type="HOGENOM" id="CLU_2516900_0_0_1"/>
<accession>K3Y0F4</accession>
<name>K3Y0F4_SETIT</name>